<dbReference type="AlphaFoldDB" id="A0A199UAR7"/>
<dbReference type="PANTHER" id="PTHR33287:SF11">
    <property type="entry name" value="OS03G0778400 PROTEIN"/>
    <property type="match status" value="1"/>
</dbReference>
<keyword evidence="1" id="KW-0812">Transmembrane</keyword>
<evidence type="ECO:0000256" key="1">
    <source>
        <dbReference type="SAM" id="Phobius"/>
    </source>
</evidence>
<proteinExistence type="predicted"/>
<dbReference type="PANTHER" id="PTHR33287">
    <property type="entry name" value="OS03G0453550 PROTEIN"/>
    <property type="match status" value="1"/>
</dbReference>
<reference evidence="2" key="1">
    <citation type="submission" date="2016-02" db="EMBL/GenBank/DDBJ databases">
        <title>WGS assembly of Manihot esculenta.</title>
        <authorList>
            <person name="Bredeson J.V."/>
            <person name="Prochnik S.E."/>
            <person name="Lyons J.B."/>
            <person name="Schmutz J."/>
            <person name="Grimwood J."/>
            <person name="Vrebalov J."/>
            <person name="Bart R.S."/>
            <person name="Amuge T."/>
            <person name="Ferguson M.E."/>
            <person name="Green R."/>
            <person name="Putnam N."/>
            <person name="Stites J."/>
            <person name="Rounsley S."/>
            <person name="Rokhsar D.S."/>
        </authorList>
    </citation>
    <scope>NUCLEOTIDE SEQUENCE [LARGE SCALE GENOMIC DNA]</scope>
    <source>
        <tissue evidence="2">Leaf</tissue>
    </source>
</reference>
<sequence>MKRKPPHPLHRIAETPTHNLLLRQWLKEEELILKINFREIQMDSTHKAITQLYIFFILFHSITLLLFAILLQRPT</sequence>
<evidence type="ECO:0000313" key="2">
    <source>
        <dbReference type="EMBL" id="OAY21769.1"/>
    </source>
</evidence>
<feature type="transmembrane region" description="Helical" evidence="1">
    <location>
        <begin position="52"/>
        <end position="71"/>
    </location>
</feature>
<keyword evidence="1" id="KW-1133">Transmembrane helix</keyword>
<accession>A0A199UAR7</accession>
<keyword evidence="1" id="KW-0472">Membrane</keyword>
<dbReference type="EMBL" id="KV450670">
    <property type="protein sequence ID" value="OAY21769.1"/>
    <property type="molecule type" value="Genomic_DNA"/>
</dbReference>
<protein>
    <submittedName>
        <fullName evidence="2">Uncharacterized protein</fullName>
    </submittedName>
</protein>
<dbReference type="STRING" id="3983.A0A199UAR7"/>
<organism evidence="2">
    <name type="scientific">Manihot esculenta</name>
    <name type="common">Cassava</name>
    <name type="synonym">Jatropha manihot</name>
    <dbReference type="NCBI Taxonomy" id="3983"/>
    <lineage>
        <taxon>Eukaryota</taxon>
        <taxon>Viridiplantae</taxon>
        <taxon>Streptophyta</taxon>
        <taxon>Embryophyta</taxon>
        <taxon>Tracheophyta</taxon>
        <taxon>Spermatophyta</taxon>
        <taxon>Magnoliopsida</taxon>
        <taxon>eudicotyledons</taxon>
        <taxon>Gunneridae</taxon>
        <taxon>Pentapetalae</taxon>
        <taxon>rosids</taxon>
        <taxon>fabids</taxon>
        <taxon>Malpighiales</taxon>
        <taxon>Euphorbiaceae</taxon>
        <taxon>Crotonoideae</taxon>
        <taxon>Manihoteae</taxon>
        <taxon>Manihot</taxon>
    </lineage>
</organism>
<dbReference type="OMA" id="SMAIAWA"/>
<name>A0A199UAR7_MANES</name>
<gene>
    <name evidence="2" type="ORF">MANES_S059000</name>
</gene>